<accession>A0A0B5FRB8</accession>
<evidence type="ECO:0000313" key="1">
    <source>
        <dbReference type="EMBL" id="AJF06106.1"/>
    </source>
</evidence>
<evidence type="ECO:0000313" key="2">
    <source>
        <dbReference type="Proteomes" id="UP000035036"/>
    </source>
</evidence>
<sequence>MAAAANRVREADMRRKPLARYLDFRHRVESGDLRPETISEFIKAAACLDSELKAEAEEYVRQVKSAA</sequence>
<dbReference type="Proteomes" id="UP000035036">
    <property type="component" value="Chromosome"/>
</dbReference>
<dbReference type="EMBL" id="CP010311">
    <property type="protein sequence ID" value="AJF06106.1"/>
    <property type="molecule type" value="Genomic_DNA"/>
</dbReference>
<organism evidence="1 2">
    <name type="scientific">Geoalkalibacter subterraneus</name>
    <dbReference type="NCBI Taxonomy" id="483547"/>
    <lineage>
        <taxon>Bacteria</taxon>
        <taxon>Pseudomonadati</taxon>
        <taxon>Thermodesulfobacteriota</taxon>
        <taxon>Desulfuromonadia</taxon>
        <taxon>Desulfuromonadales</taxon>
        <taxon>Geoalkalibacteraceae</taxon>
        <taxon>Geoalkalibacter</taxon>
    </lineage>
</organism>
<protein>
    <submittedName>
        <fullName evidence="1">Uncharacterized protein</fullName>
    </submittedName>
</protein>
<proteinExistence type="predicted"/>
<gene>
    <name evidence="1" type="ORF">GSUB_05355</name>
</gene>
<dbReference type="HOGENOM" id="CLU_2806356_0_0_7"/>
<dbReference type="KEGG" id="gsb:GSUB_05355"/>
<name>A0A0B5FRB8_9BACT</name>
<dbReference type="AlphaFoldDB" id="A0A0B5FRB8"/>
<reference evidence="1 2" key="1">
    <citation type="journal article" date="2015" name="Genome Announc.">
        <title>Genomes of Geoalkalibacter ferrihydriticus Z-0531T and Geoalkalibacter subterraneus Red1T, Two Haloalkaliphilic Metal-Reducing Deltaproteobacteria.</title>
        <authorList>
            <person name="Badalamenti J.P."/>
            <person name="Krajmalnik-Brown R."/>
            <person name="Torres C.I."/>
            <person name="Bond D.R."/>
        </authorList>
    </citation>
    <scope>NUCLEOTIDE SEQUENCE [LARGE SCALE GENOMIC DNA]</scope>
    <source>
        <strain evidence="1 2">Red1</strain>
    </source>
</reference>
<keyword evidence="2" id="KW-1185">Reference proteome</keyword>